<reference evidence="1" key="1">
    <citation type="submission" date="2022-12" db="EMBL/GenBank/DDBJ databases">
        <title>Genome Sequence of Lasiodiplodia mahajangana.</title>
        <authorList>
            <person name="Buettner E."/>
        </authorList>
    </citation>
    <scope>NUCLEOTIDE SEQUENCE</scope>
    <source>
        <strain evidence="1">VT137</strain>
    </source>
</reference>
<comment type="caution">
    <text evidence="1">The sequence shown here is derived from an EMBL/GenBank/DDBJ whole genome shotgun (WGS) entry which is preliminary data.</text>
</comment>
<sequence>MVRDVEATKKAKRQETYGASTLRRESQTTYRHSFREQERRSTKTFTAGQEEDLDILPKESEGHPACSFVALTSDGQEAWPNFNGTLTSAQFQDMTAFHPELITATGTARPGSQPTAGRGGSSGEAQQGRIRPLGSRARGVKKRQQLSQGRDRGSGSGGGRGRVAPARVTPLAPPIQPNNNRQEQEGTPATTYTEGGTRTAKVEHPPIFTNDKPKPGKPEVGFQHWFMLLKNKLNKNSDYWDNDSKRIAYIASQMGGSASNNIVAFIINNHGGAPIITTSDKLLEHLET</sequence>
<name>A0ACC2JR79_9PEZI</name>
<keyword evidence="2" id="KW-1185">Reference proteome</keyword>
<proteinExistence type="predicted"/>
<evidence type="ECO:0000313" key="2">
    <source>
        <dbReference type="Proteomes" id="UP001153332"/>
    </source>
</evidence>
<dbReference type="Proteomes" id="UP001153332">
    <property type="component" value="Unassembled WGS sequence"/>
</dbReference>
<accession>A0ACC2JR79</accession>
<evidence type="ECO:0000313" key="1">
    <source>
        <dbReference type="EMBL" id="KAJ8129899.1"/>
    </source>
</evidence>
<gene>
    <name evidence="1" type="ORF">O1611_g3730</name>
</gene>
<organism evidence="1 2">
    <name type="scientific">Lasiodiplodia mahajangana</name>
    <dbReference type="NCBI Taxonomy" id="1108764"/>
    <lineage>
        <taxon>Eukaryota</taxon>
        <taxon>Fungi</taxon>
        <taxon>Dikarya</taxon>
        <taxon>Ascomycota</taxon>
        <taxon>Pezizomycotina</taxon>
        <taxon>Dothideomycetes</taxon>
        <taxon>Dothideomycetes incertae sedis</taxon>
        <taxon>Botryosphaeriales</taxon>
        <taxon>Botryosphaeriaceae</taxon>
        <taxon>Lasiodiplodia</taxon>
    </lineage>
</organism>
<protein>
    <submittedName>
        <fullName evidence="1">Uncharacterized protein</fullName>
    </submittedName>
</protein>
<dbReference type="EMBL" id="JAPUUL010000631">
    <property type="protein sequence ID" value="KAJ8129899.1"/>
    <property type="molecule type" value="Genomic_DNA"/>
</dbReference>